<evidence type="ECO:0000313" key="1">
    <source>
        <dbReference type="EMBL" id="DAF42635.1"/>
    </source>
</evidence>
<dbReference type="EMBL" id="BK032497">
    <property type="protein sequence ID" value="DAF42635.1"/>
    <property type="molecule type" value="Genomic_DNA"/>
</dbReference>
<sequence>MKYSNMEELKDILTQNKFIKEPYKVNFNFDEEFEEVTIKISNNDKMVYDKSCHITGMSALLKNIEEEGYPILIKKLKGYDSTLPLENIGKIKLKEEVIFTDPCYTPNEAKDNKVKIKPGTWNVAYAQLGIFSSRPEYLILFHESFNETPKRLTKLPFTIGVDSGQLGITNVSEYEDIYSRNAERWYDYICEKTYRHVEKELPPGYKKLTRKYKATDVLFSRLIAMQDKELLSSIDKLRKQIKEMELELRDFYPNIPYYTHLFNDNNNYLDLSFEPYVTHNAVWSSTAYGDGVYPVKVARNKDKEIIYIKVDMK</sequence>
<name>A0A8S5RVV5_9CAUD</name>
<accession>A0A8S5RVV5</accession>
<organism evidence="1">
    <name type="scientific">Siphoviridae sp. ctHip2</name>
    <dbReference type="NCBI Taxonomy" id="2827830"/>
    <lineage>
        <taxon>Viruses</taxon>
        <taxon>Duplodnaviria</taxon>
        <taxon>Heunggongvirae</taxon>
        <taxon>Uroviricota</taxon>
        <taxon>Caudoviricetes</taxon>
    </lineage>
</organism>
<proteinExistence type="predicted"/>
<protein>
    <submittedName>
        <fullName evidence="1">Uncharacterized protein</fullName>
    </submittedName>
</protein>
<reference evidence="1" key="1">
    <citation type="journal article" date="2021" name="Proc. Natl. Acad. Sci. U.S.A.">
        <title>A Catalog of Tens of Thousands of Viruses from Human Metagenomes Reveals Hidden Associations with Chronic Diseases.</title>
        <authorList>
            <person name="Tisza M.J."/>
            <person name="Buck C.B."/>
        </authorList>
    </citation>
    <scope>NUCLEOTIDE SEQUENCE</scope>
    <source>
        <strain evidence="1">CtHip2</strain>
    </source>
</reference>